<sequence length="133" mass="14370">MADNQELKLQEIIEALVAARAEIKKVIRGQESLIDMMLTALLAGGHALLEGVPGTAKTLSVRTLAMTLSCRAKRVQFTPDLMPSDILGTTVFTPGSNEFHLHEGPIFTDLLLADEINRAPAKTQSALLEAMSE</sequence>
<dbReference type="InterPro" id="IPR027417">
    <property type="entry name" value="P-loop_NTPase"/>
</dbReference>
<dbReference type="AlphaFoldDB" id="T0ZJT5"/>
<dbReference type="Pfam" id="PF07726">
    <property type="entry name" value="AAA_3"/>
    <property type="match status" value="1"/>
</dbReference>
<gene>
    <name evidence="2" type="ORF">B1B_18802</name>
</gene>
<dbReference type="GO" id="GO:0016887">
    <property type="term" value="F:ATP hydrolysis activity"/>
    <property type="evidence" value="ECO:0007669"/>
    <property type="project" value="InterPro"/>
</dbReference>
<dbReference type="GO" id="GO:0005524">
    <property type="term" value="F:ATP binding"/>
    <property type="evidence" value="ECO:0007669"/>
    <property type="project" value="InterPro"/>
</dbReference>
<feature type="domain" description="ATPase AAA-3" evidence="1">
    <location>
        <begin position="46"/>
        <end position="133"/>
    </location>
</feature>
<comment type="caution">
    <text evidence="2">The sequence shown here is derived from an EMBL/GenBank/DDBJ whole genome shotgun (WGS) entry which is preliminary data.</text>
</comment>
<dbReference type="InterPro" id="IPR011703">
    <property type="entry name" value="ATPase_AAA-3"/>
</dbReference>
<proteinExistence type="predicted"/>
<evidence type="ECO:0000313" key="2">
    <source>
        <dbReference type="EMBL" id="EQD29004.1"/>
    </source>
</evidence>
<dbReference type="Gene3D" id="3.40.50.300">
    <property type="entry name" value="P-loop containing nucleotide triphosphate hydrolases"/>
    <property type="match status" value="1"/>
</dbReference>
<reference evidence="2" key="1">
    <citation type="submission" date="2013-08" db="EMBL/GenBank/DDBJ databases">
        <authorList>
            <person name="Mendez C."/>
            <person name="Richter M."/>
            <person name="Ferrer M."/>
            <person name="Sanchez J."/>
        </authorList>
    </citation>
    <scope>NUCLEOTIDE SEQUENCE</scope>
</reference>
<dbReference type="PANTHER" id="PTHR42759">
    <property type="entry name" value="MOXR FAMILY PROTEIN"/>
    <property type="match status" value="1"/>
</dbReference>
<protein>
    <submittedName>
        <fullName evidence="2">ATPase associated with various cellular activities AAA_3</fullName>
    </submittedName>
</protein>
<feature type="non-terminal residue" evidence="2">
    <location>
        <position position="133"/>
    </location>
</feature>
<evidence type="ECO:0000259" key="1">
    <source>
        <dbReference type="Pfam" id="PF07726"/>
    </source>
</evidence>
<dbReference type="InterPro" id="IPR050764">
    <property type="entry name" value="CbbQ/NirQ/NorQ/GpvN"/>
</dbReference>
<dbReference type="PANTHER" id="PTHR42759:SF1">
    <property type="entry name" value="MAGNESIUM-CHELATASE SUBUNIT CHLD"/>
    <property type="match status" value="1"/>
</dbReference>
<organism evidence="2">
    <name type="scientific">mine drainage metagenome</name>
    <dbReference type="NCBI Taxonomy" id="410659"/>
    <lineage>
        <taxon>unclassified sequences</taxon>
        <taxon>metagenomes</taxon>
        <taxon>ecological metagenomes</taxon>
    </lineage>
</organism>
<accession>T0ZJT5</accession>
<name>T0ZJT5_9ZZZZ</name>
<dbReference type="SUPFAM" id="SSF52540">
    <property type="entry name" value="P-loop containing nucleoside triphosphate hydrolases"/>
    <property type="match status" value="1"/>
</dbReference>
<reference evidence="2" key="2">
    <citation type="journal article" date="2014" name="ISME J.">
        <title>Microbial stratification in low pH oxic and suboxic macroscopic growths along an acid mine drainage.</title>
        <authorList>
            <person name="Mendez-Garcia C."/>
            <person name="Mesa V."/>
            <person name="Sprenger R.R."/>
            <person name="Richter M."/>
            <person name="Diez M.S."/>
            <person name="Solano J."/>
            <person name="Bargiela R."/>
            <person name="Golyshina O.V."/>
            <person name="Manteca A."/>
            <person name="Ramos J.L."/>
            <person name="Gallego J.R."/>
            <person name="Llorente I."/>
            <person name="Martins Dos Santos V.A."/>
            <person name="Jensen O.N."/>
            <person name="Pelaez A.I."/>
            <person name="Sanchez J."/>
            <person name="Ferrer M."/>
        </authorList>
    </citation>
    <scope>NUCLEOTIDE SEQUENCE</scope>
</reference>
<dbReference type="EMBL" id="AUZY01012608">
    <property type="protein sequence ID" value="EQD29004.1"/>
    <property type="molecule type" value="Genomic_DNA"/>
</dbReference>